<evidence type="ECO:0000256" key="1">
    <source>
        <dbReference type="ARBA" id="ARBA00004127"/>
    </source>
</evidence>
<protein>
    <recommendedName>
        <fullName evidence="8">Nickel/cobalt efflux system</fullName>
    </recommendedName>
</protein>
<sequence>MEYLSLFLFVCLLGVRNGLAADHLAFIDGQTRYNCRIGSPIARWVGTLFSLGHGIVLASMAVFTALFMQNFTFPSYFDSIATWVSILSLFAIGTLNMYPLIRAKATHETFQLRGMKGKFLPRIVRETSNPLLIILIGALFALASDTVSQTSIWIIPAAHAGTWTCALLSLVFILASMMISTIDSWITYRVITGSHKLGQTISIVIGWVIVILAYGLSIYQLVLLLNPEIQLDFNDIGAVIFLFMLCFLGFVVLRSRQNTDA</sequence>
<evidence type="ECO:0000313" key="9">
    <source>
        <dbReference type="EMBL" id="UOF89817.1"/>
    </source>
</evidence>
<dbReference type="InterPro" id="IPR004688">
    <property type="entry name" value="Ni/Co_transpt"/>
</dbReference>
<dbReference type="Proteomes" id="UP000830167">
    <property type="component" value="Chromosome"/>
</dbReference>
<dbReference type="PANTHER" id="PTHR31611">
    <property type="entry name" value="HIGH-AFFINITY NICKEL TRANSPORT PROTEIN NIC1"/>
    <property type="match status" value="1"/>
</dbReference>
<feature type="transmembrane region" description="Helical" evidence="8">
    <location>
        <begin position="131"/>
        <end position="155"/>
    </location>
</feature>
<keyword evidence="6 8" id="KW-1133">Transmembrane helix</keyword>
<evidence type="ECO:0000313" key="10">
    <source>
        <dbReference type="Proteomes" id="UP000830167"/>
    </source>
</evidence>
<dbReference type="InterPro" id="IPR011541">
    <property type="entry name" value="Ni/Co_transpt_high_affinity"/>
</dbReference>
<comment type="similarity">
    <text evidence="2 8">Belongs to the NiCoT transporter (TC 2.A.52) family.</text>
</comment>
<accession>A0ABY4CH29</accession>
<feature type="transmembrane region" description="Helical" evidence="8">
    <location>
        <begin position="200"/>
        <end position="224"/>
    </location>
</feature>
<feature type="transmembrane region" description="Helical" evidence="8">
    <location>
        <begin position="167"/>
        <end position="188"/>
    </location>
</feature>
<reference evidence="9" key="1">
    <citation type="submission" date="2021-12" db="EMBL/GenBank/DDBJ databases">
        <title>Alicyclobacillaceae gen. nov., sp. nov., isolated from chalcocite enrichment system.</title>
        <authorList>
            <person name="Jiang Z."/>
        </authorList>
    </citation>
    <scope>NUCLEOTIDE SEQUENCE</scope>
    <source>
        <strain evidence="9">MYW30-H2</strain>
    </source>
</reference>
<evidence type="ECO:0000256" key="7">
    <source>
        <dbReference type="ARBA" id="ARBA00023136"/>
    </source>
</evidence>
<dbReference type="PANTHER" id="PTHR31611:SF0">
    <property type="entry name" value="HIGH-AFFINITY NICKEL TRANSPORT PROTEIN NIC1"/>
    <property type="match status" value="1"/>
</dbReference>
<evidence type="ECO:0000256" key="4">
    <source>
        <dbReference type="ARBA" id="ARBA00022596"/>
    </source>
</evidence>
<organism evidence="9 10">
    <name type="scientific">Fodinisporobacter ferrooxydans</name>
    <dbReference type="NCBI Taxonomy" id="2901836"/>
    <lineage>
        <taxon>Bacteria</taxon>
        <taxon>Bacillati</taxon>
        <taxon>Bacillota</taxon>
        <taxon>Bacilli</taxon>
        <taxon>Bacillales</taxon>
        <taxon>Alicyclobacillaceae</taxon>
        <taxon>Fodinisporobacter</taxon>
    </lineage>
</organism>
<keyword evidence="7 8" id="KW-0472">Membrane</keyword>
<evidence type="ECO:0000256" key="8">
    <source>
        <dbReference type="RuleBase" id="RU362101"/>
    </source>
</evidence>
<comment type="subcellular location">
    <subcellularLocation>
        <location evidence="8">Cell membrane</location>
        <topology evidence="8">Multi-pass membrane protein</topology>
    </subcellularLocation>
    <subcellularLocation>
        <location evidence="1">Endomembrane system</location>
        <topology evidence="1">Multi-pass membrane protein</topology>
    </subcellularLocation>
</comment>
<keyword evidence="10" id="KW-1185">Reference proteome</keyword>
<keyword evidence="3 8" id="KW-0813">Transport</keyword>
<gene>
    <name evidence="9" type="ORF">LSG31_18365</name>
</gene>
<feature type="transmembrane region" description="Helical" evidence="8">
    <location>
        <begin position="80"/>
        <end position="101"/>
    </location>
</feature>
<proteinExistence type="inferred from homology"/>
<evidence type="ECO:0000256" key="3">
    <source>
        <dbReference type="ARBA" id="ARBA00022448"/>
    </source>
</evidence>
<keyword evidence="4" id="KW-0533">Nickel</keyword>
<name>A0ABY4CH29_9BACL</name>
<evidence type="ECO:0000256" key="6">
    <source>
        <dbReference type="ARBA" id="ARBA00022989"/>
    </source>
</evidence>
<dbReference type="Pfam" id="PF03824">
    <property type="entry name" value="NicO"/>
    <property type="match status" value="1"/>
</dbReference>
<feature type="transmembrane region" description="Helical" evidence="8">
    <location>
        <begin position="236"/>
        <end position="253"/>
    </location>
</feature>
<feature type="transmembrane region" description="Helical" evidence="8">
    <location>
        <begin position="44"/>
        <end position="68"/>
    </location>
</feature>
<dbReference type="EMBL" id="CP089291">
    <property type="protein sequence ID" value="UOF89817.1"/>
    <property type="molecule type" value="Genomic_DNA"/>
</dbReference>
<evidence type="ECO:0000256" key="5">
    <source>
        <dbReference type="ARBA" id="ARBA00022692"/>
    </source>
</evidence>
<evidence type="ECO:0000256" key="2">
    <source>
        <dbReference type="ARBA" id="ARBA00010892"/>
    </source>
</evidence>
<keyword evidence="5 8" id="KW-0812">Transmembrane</keyword>
<dbReference type="RefSeq" id="WP_347436508.1">
    <property type="nucleotide sequence ID" value="NZ_CP089291.1"/>
</dbReference>